<evidence type="ECO:0000313" key="2">
    <source>
        <dbReference type="EMBL" id="OTF82925.1"/>
    </source>
</evidence>
<comment type="caution">
    <text evidence="2">The sequence shown here is derived from an EMBL/GenBank/DDBJ whole genome shotgun (WGS) entry which is preliminary data.</text>
</comment>
<keyword evidence="3" id="KW-1185">Reference proteome</keyword>
<sequence>MENVNEPNTSTIITLTMPSSTMDTTAYFPIQLVNMEPIQIPIQATAKPSYILPKTAHTTNRTTVTLKRTCRSNHVHRRPKRQVTRSRMRLFSSDQDNNISESESSTSMAITPITSDNESSMETKHPGNMANNNQWFLLATGQTTAQKEVTKQARTFLQSKNHVSPPQCQCSPKQRRTPIVPLLLVRCVTTHRTIVNEKTLVVNKTIMEFEGLSNQLEKYNNLQGEIDELEQILQGLRDKSRELEKDVYEDKYVNQISSLTEENQKLMLDVHLLSYQCDLLTFNNNNRNASNDPYAYQSTRLQNPYMGSSRPFIPVANSNLNNQIRPSWLFIRNQVEPYRNVDDDILSKRLPNTNQIAANLQPCKL</sequence>
<dbReference type="Proteomes" id="UP000194236">
    <property type="component" value="Unassembled WGS sequence"/>
</dbReference>
<dbReference type="EMBL" id="MUJZ01006117">
    <property type="protein sequence ID" value="OTF82925.1"/>
    <property type="molecule type" value="Genomic_DNA"/>
</dbReference>
<name>A0A1Y3BUS4_EURMA</name>
<keyword evidence="1" id="KW-0175">Coiled coil</keyword>
<protein>
    <submittedName>
        <fullName evidence="2">Uncharacterized protein</fullName>
    </submittedName>
</protein>
<proteinExistence type="predicted"/>
<evidence type="ECO:0000313" key="3">
    <source>
        <dbReference type="Proteomes" id="UP000194236"/>
    </source>
</evidence>
<gene>
    <name evidence="2" type="ORF">BLA29_003492</name>
</gene>
<feature type="non-terminal residue" evidence="2">
    <location>
        <position position="365"/>
    </location>
</feature>
<reference evidence="2 3" key="1">
    <citation type="submission" date="2017-03" db="EMBL/GenBank/DDBJ databases">
        <title>Genome Survey of Euroglyphus maynei.</title>
        <authorList>
            <person name="Arlian L.G."/>
            <person name="Morgan M.S."/>
            <person name="Rider S.D."/>
        </authorList>
    </citation>
    <scope>NUCLEOTIDE SEQUENCE [LARGE SCALE GENOMIC DNA]</scope>
    <source>
        <strain evidence="2">Arlian Lab</strain>
        <tissue evidence="2">Whole body</tissue>
    </source>
</reference>
<accession>A0A1Y3BUS4</accession>
<dbReference type="AlphaFoldDB" id="A0A1Y3BUS4"/>
<organism evidence="2 3">
    <name type="scientific">Euroglyphus maynei</name>
    <name type="common">Mayne's house dust mite</name>
    <dbReference type="NCBI Taxonomy" id="6958"/>
    <lineage>
        <taxon>Eukaryota</taxon>
        <taxon>Metazoa</taxon>
        <taxon>Ecdysozoa</taxon>
        <taxon>Arthropoda</taxon>
        <taxon>Chelicerata</taxon>
        <taxon>Arachnida</taxon>
        <taxon>Acari</taxon>
        <taxon>Acariformes</taxon>
        <taxon>Sarcoptiformes</taxon>
        <taxon>Astigmata</taxon>
        <taxon>Psoroptidia</taxon>
        <taxon>Analgoidea</taxon>
        <taxon>Pyroglyphidae</taxon>
        <taxon>Pyroglyphinae</taxon>
        <taxon>Euroglyphus</taxon>
    </lineage>
</organism>
<dbReference type="OrthoDB" id="10679295at2759"/>
<evidence type="ECO:0000256" key="1">
    <source>
        <dbReference type="SAM" id="Coils"/>
    </source>
</evidence>
<feature type="coiled-coil region" evidence="1">
    <location>
        <begin position="212"/>
        <end position="246"/>
    </location>
</feature>